<dbReference type="SUPFAM" id="SSF48452">
    <property type="entry name" value="TPR-like"/>
    <property type="match status" value="1"/>
</dbReference>
<dbReference type="Pfam" id="PF12771">
    <property type="entry name" value="SusD-like_2"/>
    <property type="match status" value="1"/>
</dbReference>
<dbReference type="eggNOG" id="COG4198">
    <property type="taxonomic scope" value="Bacteria"/>
</dbReference>
<proteinExistence type="predicted"/>
<evidence type="ECO:0008006" key="3">
    <source>
        <dbReference type="Google" id="ProtNLM"/>
    </source>
</evidence>
<dbReference type="InterPro" id="IPR011990">
    <property type="entry name" value="TPR-like_helical_dom_sf"/>
</dbReference>
<dbReference type="KEGG" id="scn:Solca_3371"/>
<dbReference type="HOGENOM" id="CLU_025928_1_0_10"/>
<dbReference type="InterPro" id="IPR041662">
    <property type="entry name" value="SusD-like_2"/>
</dbReference>
<dbReference type="AlphaFoldDB" id="H8KX49"/>
<sequence length="478" mass="53440">MKMKKIYIVVASVIMLTSCIKDDLNDDTKNPSTVPAETIFASAQKSLTDIMTSSNVNRNVFRLITQQWQETTYTDESNYDLTTRNIPQTFWNIMYRDVLKNFSECKKLVAADNDVHTDQLAKTNKLAEIELMEVYAYSVLVNTYGNVPYSQVFDTNNPHPKYDDAKTIYLDLLARIDKALGTMNAAGAGFDDSDIIYGGNASKWIKFGNTLKVKIAMTIVDVEPAVAKAAVEAAYNKGFTSNADNAVLKYLGAYPNTNPIWEDLVRSGRYDFVAAKTIVDQMNTLNDPRRQFYFSTVGGAYKGATPGASSNYDSFSHAGEIFFDPTMPALLLDYSELEFYLAEAKALNWTLVTGTAEEHYNNAIRASIIYWGGSTDDVSAYLSNPDVAYSTAAGNYKQKIGMQKFIALYNRGYDAWTEWRRLDYPKISPAVDAISGIPVRYTYPAQEQNLNTDKYNEASAAIGGDKVETKLFWDKADQ</sequence>
<accession>H8KX49</accession>
<dbReference type="STRING" id="929556.Solca_3371"/>
<evidence type="ECO:0000313" key="2">
    <source>
        <dbReference type="Proteomes" id="UP000007590"/>
    </source>
</evidence>
<protein>
    <recommendedName>
        <fullName evidence="3">SusD/RagB family nutrient-binding outer membrane lipoprotein</fullName>
    </recommendedName>
</protein>
<dbReference type="PROSITE" id="PS51257">
    <property type="entry name" value="PROKAR_LIPOPROTEIN"/>
    <property type="match status" value="1"/>
</dbReference>
<gene>
    <name evidence="1" type="ordered locus">Solca_3371</name>
</gene>
<organism evidence="1 2">
    <name type="scientific">Solitalea canadensis (strain ATCC 29591 / DSM 3403 / JCM 21819 / LMG 8368 / NBRC 15130 / NCIMB 12057 / USAM 9D)</name>
    <name type="common">Flexibacter canadensis</name>
    <dbReference type="NCBI Taxonomy" id="929556"/>
    <lineage>
        <taxon>Bacteria</taxon>
        <taxon>Pseudomonadati</taxon>
        <taxon>Bacteroidota</taxon>
        <taxon>Sphingobacteriia</taxon>
        <taxon>Sphingobacteriales</taxon>
        <taxon>Sphingobacteriaceae</taxon>
        <taxon>Solitalea</taxon>
    </lineage>
</organism>
<evidence type="ECO:0000313" key="1">
    <source>
        <dbReference type="EMBL" id="AFD08378.1"/>
    </source>
</evidence>
<dbReference type="Gene3D" id="1.25.40.390">
    <property type="match status" value="1"/>
</dbReference>
<reference evidence="1" key="1">
    <citation type="submission" date="2012-02" db="EMBL/GenBank/DDBJ databases">
        <title>The complete genome of Solitalea canadensis DSM 3403.</title>
        <authorList>
            <consortium name="US DOE Joint Genome Institute (JGI-PGF)"/>
            <person name="Lucas S."/>
            <person name="Copeland A."/>
            <person name="Lapidus A."/>
            <person name="Glavina del Rio T."/>
            <person name="Dalin E."/>
            <person name="Tice H."/>
            <person name="Bruce D."/>
            <person name="Goodwin L."/>
            <person name="Pitluck S."/>
            <person name="Peters L."/>
            <person name="Ovchinnikova G."/>
            <person name="Lu M."/>
            <person name="Kyrpides N."/>
            <person name="Mavromatis K."/>
            <person name="Ivanova N."/>
            <person name="Brettin T."/>
            <person name="Detter J.C."/>
            <person name="Han C."/>
            <person name="Larimer F."/>
            <person name="Land M."/>
            <person name="Hauser L."/>
            <person name="Markowitz V."/>
            <person name="Cheng J.-F."/>
            <person name="Hugenholtz P."/>
            <person name="Woyke T."/>
            <person name="Wu D."/>
            <person name="Spring S."/>
            <person name="Schroeder M."/>
            <person name="Kopitz M."/>
            <person name="Brambilla E."/>
            <person name="Klenk H.-P."/>
            <person name="Eisen J.A."/>
        </authorList>
    </citation>
    <scope>NUCLEOTIDE SEQUENCE</scope>
    <source>
        <strain evidence="1">DSM 3403</strain>
    </source>
</reference>
<dbReference type="Proteomes" id="UP000007590">
    <property type="component" value="Chromosome"/>
</dbReference>
<name>H8KX49_SOLCM</name>
<dbReference type="EMBL" id="CP003349">
    <property type="protein sequence ID" value="AFD08378.1"/>
    <property type="molecule type" value="Genomic_DNA"/>
</dbReference>
<keyword evidence="2" id="KW-1185">Reference proteome</keyword>